<feature type="transmembrane region" description="Helical" evidence="1">
    <location>
        <begin position="166"/>
        <end position="188"/>
    </location>
</feature>
<name>A0A455SNA6_9CHLR</name>
<dbReference type="EMBL" id="AP019376">
    <property type="protein sequence ID" value="BBH87695.1"/>
    <property type="molecule type" value="Genomic_DNA"/>
</dbReference>
<evidence type="ECO:0000313" key="2">
    <source>
        <dbReference type="EMBL" id="BBH87695.1"/>
    </source>
</evidence>
<gene>
    <name evidence="2" type="ORF">KTC_24460</name>
</gene>
<feature type="transmembrane region" description="Helical" evidence="1">
    <location>
        <begin position="125"/>
        <end position="154"/>
    </location>
</feature>
<accession>A0A455SNA6</accession>
<sequence>MTVSEKTLALHQTKNQRVNAWKQLIEIIRIEILLQLRSYGFWVLLAVVLLISLFFSWILAQRFPDDILKTGLTSTGQARDTLVFLMYISIPLHTLTSFLCSGTLTRDARRKTASLLWLRPVPSTLYTFGKGIACFLLLCCIGLINLGVSLLFSFAVIHYSLLLEVLLYPLLLYFGSLLLLVGITLFCTSLIRNPLLVALLVCGLALYLDIMATDTLREPFLLRIESAIYFPGLGFGQDAILMLYRVLVVWLVGLLFFVLVPLVRQWRSPIESVKSWQTLPFFLLTLLLGGSLLPLLFSYQQILPAFQRGKDIQPIPVTASTEAYTLNVSVDPASGHIKGNASFRLIPKASGAKKLFVDLNAGLKFQNITVDGQSVPFRMGWQRTQIELAQTPFASGKPVQMMLQYEGTAQLVREEYAYATGLFSHEYWGTSINTSFIGQHIALLQGKAGSWYPLPWTTQSLQQSFRPHIDVIRLQIPAGYQVTASPGKLTQRGAYQGLVAQPHASLPDAFAVAFKQPQQRRFIPEVTVQSMGSFEPERQEFYTVISKYLVGLKQWQPADHQPAHQIIVMVPFLQVPIMGDGVLFYPETYYQAFWGKLSQEALYHLIGEDIAEAWLLNMFQTKEPVQADGMPGLVGAFVLPGNELPRMLAPSVSVQLTGQILHTDFPQRAERTCEQLVKSKSGVVSSDSPEMLQYGLSKLDCNYLLVAFHLQDKIGEGQFIRFIQHFADAHFMQPANMRDFVAAVKQSLHVDMSADIGTYICQDKAKPLDCLLS</sequence>
<dbReference type="Gene3D" id="2.60.40.1730">
    <property type="entry name" value="tricorn interacting facor f3 domain"/>
    <property type="match status" value="1"/>
</dbReference>
<protein>
    <recommendedName>
        <fullName evidence="3">Peptidase M1 membrane alanine aminopeptidase domain-containing protein</fullName>
    </recommendedName>
</protein>
<feature type="transmembrane region" description="Helical" evidence="1">
    <location>
        <begin position="195"/>
        <end position="213"/>
    </location>
</feature>
<feature type="transmembrane region" description="Helical" evidence="1">
    <location>
        <begin position="82"/>
        <end position="104"/>
    </location>
</feature>
<evidence type="ECO:0000256" key="1">
    <source>
        <dbReference type="SAM" id="Phobius"/>
    </source>
</evidence>
<feature type="transmembrane region" description="Helical" evidence="1">
    <location>
        <begin position="239"/>
        <end position="260"/>
    </location>
</feature>
<proteinExistence type="predicted"/>
<feature type="transmembrane region" description="Helical" evidence="1">
    <location>
        <begin position="281"/>
        <end position="299"/>
    </location>
</feature>
<reference evidence="2" key="1">
    <citation type="submission" date="2018-12" db="EMBL/GenBank/DDBJ databases">
        <title>Novel natural products biosynthetic potential of the class Ktedonobacteria.</title>
        <authorList>
            <person name="Zheng Y."/>
            <person name="Saitou A."/>
            <person name="Wang C.M."/>
            <person name="Toyoda A."/>
            <person name="Minakuchi Y."/>
            <person name="Sekiguchi Y."/>
            <person name="Ueda K."/>
            <person name="Takano H."/>
            <person name="Sakai Y."/>
            <person name="Yokota A."/>
            <person name="Yabe S."/>
        </authorList>
    </citation>
    <scope>NUCLEOTIDE SEQUENCE</scope>
    <source>
        <strain evidence="2">COM3</strain>
    </source>
</reference>
<dbReference type="InterPro" id="IPR042097">
    <property type="entry name" value="Aminopeptidase_N-like_N_sf"/>
</dbReference>
<evidence type="ECO:0008006" key="3">
    <source>
        <dbReference type="Google" id="ProtNLM"/>
    </source>
</evidence>
<feature type="transmembrane region" description="Helical" evidence="1">
    <location>
        <begin position="39"/>
        <end position="60"/>
    </location>
</feature>
<organism evidence="2">
    <name type="scientific">Thermosporothrix sp. COM3</name>
    <dbReference type="NCBI Taxonomy" id="2490863"/>
    <lineage>
        <taxon>Bacteria</taxon>
        <taxon>Bacillati</taxon>
        <taxon>Chloroflexota</taxon>
        <taxon>Ktedonobacteria</taxon>
        <taxon>Ktedonobacterales</taxon>
        <taxon>Thermosporotrichaceae</taxon>
        <taxon>Thermosporothrix</taxon>
    </lineage>
</organism>
<keyword evidence="1" id="KW-0472">Membrane</keyword>
<keyword evidence="1" id="KW-0812">Transmembrane</keyword>
<keyword evidence="1" id="KW-1133">Transmembrane helix</keyword>
<dbReference type="AlphaFoldDB" id="A0A455SNA6"/>